<comment type="caution">
    <text evidence="2">The sequence shown here is derived from an EMBL/GenBank/DDBJ whole genome shotgun (WGS) entry which is preliminary data.</text>
</comment>
<name>A0A9P3FJZ3_9PEZI</name>
<organism evidence="2 3">
    <name type="scientific">Cercospora kikuchii</name>
    <dbReference type="NCBI Taxonomy" id="84275"/>
    <lineage>
        <taxon>Eukaryota</taxon>
        <taxon>Fungi</taxon>
        <taxon>Dikarya</taxon>
        <taxon>Ascomycota</taxon>
        <taxon>Pezizomycotina</taxon>
        <taxon>Dothideomycetes</taxon>
        <taxon>Dothideomycetidae</taxon>
        <taxon>Mycosphaerellales</taxon>
        <taxon>Mycosphaerellaceae</taxon>
        <taxon>Cercospora</taxon>
    </lineage>
</organism>
<evidence type="ECO:0000313" key="3">
    <source>
        <dbReference type="Proteomes" id="UP000825890"/>
    </source>
</evidence>
<gene>
    <name evidence="2" type="ORF">CKM354_000936300</name>
</gene>
<feature type="region of interest" description="Disordered" evidence="1">
    <location>
        <begin position="101"/>
        <end position="137"/>
    </location>
</feature>
<dbReference type="RefSeq" id="XP_044660716.1">
    <property type="nucleotide sequence ID" value="XM_044804781.1"/>
</dbReference>
<evidence type="ECO:0000256" key="1">
    <source>
        <dbReference type="SAM" id="MobiDB-lite"/>
    </source>
</evidence>
<keyword evidence="3" id="KW-1185">Reference proteome</keyword>
<accession>A0A9P3FJZ3</accession>
<reference evidence="2 3" key="1">
    <citation type="submission" date="2021-01" db="EMBL/GenBank/DDBJ databases">
        <title>Cercospora kikuchii MAFF 305040 whole genome shotgun sequence.</title>
        <authorList>
            <person name="Kashiwa T."/>
            <person name="Suzuki T."/>
        </authorList>
    </citation>
    <scope>NUCLEOTIDE SEQUENCE [LARGE SCALE GENOMIC DNA]</scope>
    <source>
        <strain evidence="2 3">MAFF 305040</strain>
    </source>
</reference>
<sequence length="455" mass="51642">MDKFCEGHDHLKAWIDKNYRYRTANRMFKTCLQPEAYDDILNERESIAITRPLRERMCDKIKKDLFDFLSPRDFPEQRFSAYMFRVALDMRLEASVEGGVTLATPHTQGPKQIRKTRDDTRVASRVQNGGIGEPTPSLRITRENGFKKRAIAEASLAVSGDLTVEQLADFAIASTDCNVPAAQLDGDGDFRIDETRPLKKQKRKRSDIATSTVVMRGTDEQTEAVVKLGVEDHDTMPAVSPYMDGYCLEAEYVRGLARVRPAGTDIMSWSYALIDVANSAEHQLQLLNEGNVWRFDEPYGRDESHDHYLSLQFARKMLSGELAQIQPSQVLAEFIAAMQPDLQPQSLRFVDKGGSEVEFRQFGNTQFPSTSWTKLLTLDLDDQFGTDLVQYVMPTKDVGGTSAALPGKIKKTHEEEALTAFYDYPRDVFTRLHSLLVLAQGQIWHERLHKNHENI</sequence>
<dbReference type="Proteomes" id="UP000825890">
    <property type="component" value="Unassembled WGS sequence"/>
</dbReference>
<evidence type="ECO:0000313" key="2">
    <source>
        <dbReference type="EMBL" id="GIZ46229.1"/>
    </source>
</evidence>
<dbReference type="AlphaFoldDB" id="A0A9P3FJZ3"/>
<dbReference type="EMBL" id="BOLY01000006">
    <property type="protein sequence ID" value="GIZ46229.1"/>
    <property type="molecule type" value="Genomic_DNA"/>
</dbReference>
<dbReference type="GeneID" id="68294938"/>
<protein>
    <submittedName>
        <fullName evidence="2">Uncharacterized protein</fullName>
    </submittedName>
</protein>
<proteinExistence type="predicted"/>